<dbReference type="PANTHER" id="PTHR12106">
    <property type="entry name" value="SORTILIN RELATED"/>
    <property type="match status" value="1"/>
</dbReference>
<evidence type="ECO:0000256" key="2">
    <source>
        <dbReference type="SAM" id="MobiDB-lite"/>
    </source>
</evidence>
<keyword evidence="5" id="KW-0378">Hydrolase</keyword>
<evidence type="ECO:0000256" key="1">
    <source>
        <dbReference type="ARBA" id="ARBA00022737"/>
    </source>
</evidence>
<dbReference type="Pfam" id="PF15902">
    <property type="entry name" value="Sortilin-Vps10"/>
    <property type="match status" value="1"/>
</dbReference>
<feature type="region of interest" description="Disordered" evidence="2">
    <location>
        <begin position="536"/>
        <end position="574"/>
    </location>
</feature>
<protein>
    <submittedName>
        <fullName evidence="5">Glycosyl hydrolase</fullName>
    </submittedName>
</protein>
<dbReference type="InterPro" id="IPR015943">
    <property type="entry name" value="WD40/YVTN_repeat-like_dom_sf"/>
</dbReference>
<evidence type="ECO:0000259" key="4">
    <source>
        <dbReference type="Pfam" id="PF15902"/>
    </source>
</evidence>
<proteinExistence type="predicted"/>
<keyword evidence="1" id="KW-0677">Repeat</keyword>
<comment type="caution">
    <text evidence="5">The sequence shown here is derived from an EMBL/GenBank/DDBJ whole genome shotgun (WGS) entry which is preliminary data.</text>
</comment>
<dbReference type="SUPFAM" id="SSF110296">
    <property type="entry name" value="Oligoxyloglucan reducing end-specific cellobiohydrolase"/>
    <property type="match status" value="3"/>
</dbReference>
<organism evidence="5 6">
    <name type="scientific">Robertkochia marina</name>
    <dbReference type="NCBI Taxonomy" id="1227945"/>
    <lineage>
        <taxon>Bacteria</taxon>
        <taxon>Pseudomonadati</taxon>
        <taxon>Bacteroidota</taxon>
        <taxon>Flavobacteriia</taxon>
        <taxon>Flavobacteriales</taxon>
        <taxon>Flavobacteriaceae</taxon>
        <taxon>Robertkochia</taxon>
    </lineage>
</organism>
<feature type="domain" description="Sortilin N-terminal" evidence="4">
    <location>
        <begin position="127"/>
        <end position="252"/>
    </location>
</feature>
<evidence type="ECO:0000313" key="6">
    <source>
        <dbReference type="Proteomes" id="UP000305939"/>
    </source>
</evidence>
<dbReference type="RefSeq" id="WP_136335181.1">
    <property type="nucleotide sequence ID" value="NZ_QXMP01000002.1"/>
</dbReference>
<reference evidence="5 6" key="1">
    <citation type="submission" date="2019-04" db="EMBL/GenBank/DDBJ databases">
        <title>Draft genome sequence of Robertkochia marina CC-AMO-30D.</title>
        <authorList>
            <person name="Hameed A."/>
            <person name="Lin S.-Y."/>
            <person name="Shahina M."/>
            <person name="Lai W.-A."/>
            <person name="Young C.-C."/>
        </authorList>
    </citation>
    <scope>NUCLEOTIDE SEQUENCE [LARGE SCALE GENOMIC DNA]</scope>
    <source>
        <strain evidence="5 6">CC-AMO-30D</strain>
    </source>
</reference>
<dbReference type="OrthoDB" id="9757809at2"/>
<feature type="signal peptide" evidence="3">
    <location>
        <begin position="1"/>
        <end position="21"/>
    </location>
</feature>
<dbReference type="PANTHER" id="PTHR12106:SF27">
    <property type="entry name" value="SORTILIN-RELATED RECEPTOR"/>
    <property type="match status" value="1"/>
</dbReference>
<sequence>MKQYVLMWILACLAVTTPLEAQTGNSSSELPEFHQLQWRNIGPFRGGRSVACTGIANDPLTYFMGSTGGGIWKTEDAGLSWHNISDPFLKTGTVGAIAVAPSDPNVVYAGMGEHAVRGVMTSSGDGMYRSLDSGKTWTHIGLDNSRHISDIVIHPTDPDRVYVAVQGAQYGNSEERGVYMTTDGGSNWERILFTHEHTGASSLAMDPDNPRILYASMWQHLRFPWTMQSGGEHSGIYKSTNSGASWKLLKEGLPEVMGKSGVTVSPANPDRLWAVIEAEGEKGGVYRSDDAGATWSQVNKDRINIARSWYYMEIFADPQDENTVYVLNAPMLKSVDGGRNFLPIPTPHGDNHDLWINPVNNDIMINANDGGANISMNGGKTWSEQSNQPTAQFYRVITDNQVPYHVYGGQQDNSAIAIASRTTGPGIGWKDWYSVAGCESAFLAFNPEDPSMVFGGCYQGIIDSWNRNNGTSKAIKPYPELALGNEPKDMKFRFNWNAPIVYSQHHSNTIYHAGNVIFKSQNEGIDWELISDDLTRNEKDKQGPGGQPFTNEAAGGENYNTITSVTESPHSKGTLWAGTDDGLLHMTTNEGNSWSNVTPKEVNDGIINSIEVSPHDPETVYITVMRYKRNDLTPYIYKTTNNGNSWKLITDGIDDEHTFARVVREDRKVKDLLYAGTETGLFISVNGGKSWNRFQLNLPAVPINDLTIRQNDLVAATAGRGFWILDDLSPIQQSKLAPPGELTIFQPKDTYLFEGGFSKKFTPGLGQNPRSGVSIDYYIPQSEDSLSLTLEILDTNGMVLRTFENKGSEDFKPWPGGPGKPEALPSESGFNRFTWDFRKEPVPAVEKVFVYGDYSGNRVIPGKYTLRLTSNGQSSETEVTILPNPNIKATTEDFKKQETFLNEIDALITDIHNSVNEMRSAKTQLKGHKKLLKDNEQYAELTNKADTLISTIETWETKLIQPDQKTFQDVINFNNKLNAELMYLKEFSAQEDPRITSGAKERLTDLKKMWTSLKAEQEKIINEGFKGFNELYRQKNIPAIMTSNK</sequence>
<dbReference type="InterPro" id="IPR031778">
    <property type="entry name" value="Sortilin_N"/>
</dbReference>
<gene>
    <name evidence="5" type="ORF">E7Z59_05025</name>
</gene>
<name>A0A4S3M5Q2_9FLAO</name>
<dbReference type="Gene3D" id="2.60.40.4070">
    <property type="match status" value="1"/>
</dbReference>
<dbReference type="AlphaFoldDB" id="A0A4S3M5Q2"/>
<evidence type="ECO:0000313" key="5">
    <source>
        <dbReference type="EMBL" id="THD69691.1"/>
    </source>
</evidence>
<keyword evidence="6" id="KW-1185">Reference proteome</keyword>
<dbReference type="Gene3D" id="2.130.10.10">
    <property type="entry name" value="YVTN repeat-like/Quinoprotein amine dehydrogenase"/>
    <property type="match status" value="4"/>
</dbReference>
<dbReference type="InterPro" id="IPR050310">
    <property type="entry name" value="VPS10-sortilin"/>
</dbReference>
<dbReference type="Proteomes" id="UP000305939">
    <property type="component" value="Unassembled WGS sequence"/>
</dbReference>
<evidence type="ECO:0000256" key="3">
    <source>
        <dbReference type="SAM" id="SignalP"/>
    </source>
</evidence>
<keyword evidence="3" id="KW-0732">Signal</keyword>
<feature type="compositionally biased region" description="Polar residues" evidence="2">
    <location>
        <begin position="558"/>
        <end position="568"/>
    </location>
</feature>
<dbReference type="CDD" id="cd15482">
    <property type="entry name" value="Sialidase_non-viral"/>
    <property type="match status" value="1"/>
</dbReference>
<dbReference type="GO" id="GO:0016787">
    <property type="term" value="F:hydrolase activity"/>
    <property type="evidence" value="ECO:0007669"/>
    <property type="project" value="UniProtKB-KW"/>
</dbReference>
<dbReference type="EMBL" id="SSMC01000001">
    <property type="protein sequence ID" value="THD69691.1"/>
    <property type="molecule type" value="Genomic_DNA"/>
</dbReference>
<feature type="chain" id="PRO_5020579669" evidence="3">
    <location>
        <begin position="22"/>
        <end position="1045"/>
    </location>
</feature>
<accession>A0A4S3M5Q2</accession>